<gene>
    <name evidence="3" type="ORF">C1H76_7059</name>
</gene>
<feature type="compositionally biased region" description="Low complexity" evidence="1">
    <location>
        <begin position="392"/>
        <end position="409"/>
    </location>
</feature>
<name>A0A4U7AR24_9PEZI</name>
<feature type="compositionally biased region" description="Polar residues" evidence="1">
    <location>
        <begin position="368"/>
        <end position="377"/>
    </location>
</feature>
<evidence type="ECO:0000256" key="1">
    <source>
        <dbReference type="SAM" id="MobiDB-lite"/>
    </source>
</evidence>
<comment type="caution">
    <text evidence="3">The sequence shown here is derived from an EMBL/GenBank/DDBJ whole genome shotgun (WGS) entry which is preliminary data.</text>
</comment>
<feature type="compositionally biased region" description="Polar residues" evidence="1">
    <location>
        <begin position="144"/>
        <end position="160"/>
    </location>
</feature>
<feature type="region of interest" description="Disordered" evidence="1">
    <location>
        <begin position="1"/>
        <end position="170"/>
    </location>
</feature>
<feature type="compositionally biased region" description="Polar residues" evidence="1">
    <location>
        <begin position="23"/>
        <end position="48"/>
    </location>
</feature>
<evidence type="ECO:0000259" key="2">
    <source>
        <dbReference type="Pfam" id="PF10180"/>
    </source>
</evidence>
<dbReference type="PANTHER" id="PTHR22306:SF2">
    <property type="entry name" value="CHROMOSOME 7 OPEN READING FRAME 50"/>
    <property type="match status" value="1"/>
</dbReference>
<dbReference type="EMBL" id="PTQR01000086">
    <property type="protein sequence ID" value="TKX20673.1"/>
    <property type="molecule type" value="Genomic_DNA"/>
</dbReference>
<feature type="region of interest" description="Disordered" evidence="1">
    <location>
        <begin position="188"/>
        <end position="211"/>
    </location>
</feature>
<dbReference type="PANTHER" id="PTHR22306">
    <property type="entry name" value="CHROMOSOME 7 OPEN READING FRAME 50"/>
    <property type="match status" value="1"/>
</dbReference>
<feature type="region of interest" description="Disordered" evidence="1">
    <location>
        <begin position="368"/>
        <end position="452"/>
    </location>
</feature>
<feature type="region of interest" description="Disordered" evidence="1">
    <location>
        <begin position="330"/>
        <end position="351"/>
    </location>
</feature>
<dbReference type="InterPro" id="IPR019327">
    <property type="entry name" value="WKF"/>
</dbReference>
<accession>A0A4U7AR24</accession>
<protein>
    <recommendedName>
        <fullName evidence="2">WKF domain-containing protein</fullName>
    </recommendedName>
</protein>
<organism evidence="3 4">
    <name type="scientific">Elsinoe australis</name>
    <dbReference type="NCBI Taxonomy" id="40998"/>
    <lineage>
        <taxon>Eukaryota</taxon>
        <taxon>Fungi</taxon>
        <taxon>Dikarya</taxon>
        <taxon>Ascomycota</taxon>
        <taxon>Pezizomycotina</taxon>
        <taxon>Dothideomycetes</taxon>
        <taxon>Dothideomycetidae</taxon>
        <taxon>Myriangiales</taxon>
        <taxon>Elsinoaceae</taxon>
        <taxon>Elsinoe</taxon>
    </lineage>
</organism>
<dbReference type="Proteomes" id="UP000308133">
    <property type="component" value="Unassembled WGS sequence"/>
</dbReference>
<evidence type="ECO:0000313" key="4">
    <source>
        <dbReference type="Proteomes" id="UP000308133"/>
    </source>
</evidence>
<evidence type="ECO:0000313" key="3">
    <source>
        <dbReference type="EMBL" id="TKX20673.1"/>
    </source>
</evidence>
<dbReference type="AlphaFoldDB" id="A0A4U7AR24"/>
<feature type="compositionally biased region" description="Acidic residues" evidence="1">
    <location>
        <begin position="410"/>
        <end position="429"/>
    </location>
</feature>
<feature type="compositionally biased region" description="Basic and acidic residues" evidence="1">
    <location>
        <begin position="49"/>
        <end position="62"/>
    </location>
</feature>
<feature type="domain" description="WKF" evidence="2">
    <location>
        <begin position="220"/>
        <end position="281"/>
    </location>
</feature>
<proteinExistence type="predicted"/>
<reference evidence="3 4" key="1">
    <citation type="submission" date="2018-02" db="EMBL/GenBank/DDBJ databases">
        <title>Draft genome sequences of Elsinoe sp., causing black scab on jojoba.</title>
        <authorList>
            <person name="Stodart B."/>
            <person name="Jeffress S."/>
            <person name="Ash G."/>
            <person name="Arun Chinnappa K."/>
        </authorList>
    </citation>
    <scope>NUCLEOTIDE SEQUENCE [LARGE SCALE GENOMIC DNA]</scope>
    <source>
        <strain evidence="3 4">Hillstone_2</strain>
    </source>
</reference>
<sequence>MSVATDGKHVPAWKRLGLKLKNPQIQQNEQSDSNFPTQENVRSASNTIKTDHENSVNSHEDAANGSSTNNKSPRIKENSKKRKRHSDAAISSLSHATPLSPGQDGGAEGGHIDPAAVASHPHLGTPSQASKDDLTQPRKKRSKSVTFANDTKTADGNSAKSFAAPSTDPVQATDGTVVITIPDSNIETTVSLPEDQSLKQPKGRKERTKDKGRSVPVYVEYLNQFYNDKDHWKFNKSKQTDLLKNIWNTYRVPSEYDDALVAYIQGLQGEAARQRLRSEATGRVKKQSDRTAKILEEVNPAIESDMTTRKGRKAAARRALQEQLRRRGVELNDASIEQQMDEDERRQAAEDERAERILYDALQEELISMSNQTTRNAPSAPPTRKSRKSRTTADSSSDSSSESSSSEDTTSSEESSDEDSDDDSDDSDDSGSGSGSDSADDSSEDGKIFSKKWLDKVKPKEDYSHLKARAAEIKEQRRLGRS</sequence>
<dbReference type="Pfam" id="PF10180">
    <property type="entry name" value="WKF"/>
    <property type="match status" value="1"/>
</dbReference>